<dbReference type="Gene3D" id="1.10.287.110">
    <property type="entry name" value="DnaJ domain"/>
    <property type="match status" value="1"/>
</dbReference>
<dbReference type="InterPro" id="IPR036869">
    <property type="entry name" value="J_dom_sf"/>
</dbReference>
<dbReference type="PANTHER" id="PTHR44733">
    <property type="entry name" value="DNAJ HOMOLOG SUBFAMILY C MEMBER 22"/>
    <property type="match status" value="1"/>
</dbReference>
<dbReference type="CDD" id="cd06257">
    <property type="entry name" value="DnaJ"/>
    <property type="match status" value="1"/>
</dbReference>
<feature type="domain" description="J" evidence="1">
    <location>
        <begin position="31"/>
        <end position="96"/>
    </location>
</feature>
<dbReference type="GO" id="GO:0016020">
    <property type="term" value="C:membrane"/>
    <property type="evidence" value="ECO:0007669"/>
    <property type="project" value="TreeGrafter"/>
</dbReference>
<evidence type="ECO:0000313" key="3">
    <source>
        <dbReference type="Proteomes" id="UP001174909"/>
    </source>
</evidence>
<dbReference type="AlphaFoldDB" id="A0AA35RGU0"/>
<dbReference type="PRINTS" id="PR00625">
    <property type="entry name" value="JDOMAIN"/>
</dbReference>
<dbReference type="Proteomes" id="UP001174909">
    <property type="component" value="Unassembled WGS sequence"/>
</dbReference>
<dbReference type="InterPro" id="IPR001623">
    <property type="entry name" value="DnaJ_domain"/>
</dbReference>
<evidence type="ECO:0000259" key="1">
    <source>
        <dbReference type="PROSITE" id="PS50076"/>
    </source>
</evidence>
<protein>
    <submittedName>
        <fullName evidence="2">DnaJ homolog subfamily C member 22</fullName>
    </submittedName>
</protein>
<accession>A0AA35RGU0</accession>
<sequence>MYDFLELWKTGGFKAVLKELVDVISTDEEYHAYDVLGLEQGTEFEEVRKRYKELAGKWHPDHHLGEQMKKKAQEKFMKYETAYKVLETINKRKKKY</sequence>
<dbReference type="PANTHER" id="PTHR44733:SF1">
    <property type="entry name" value="DNAJ HOMOLOG SUBFAMILY C MEMBER 22"/>
    <property type="match status" value="1"/>
</dbReference>
<dbReference type="EMBL" id="CASHTH010001091">
    <property type="protein sequence ID" value="CAI8011233.1"/>
    <property type="molecule type" value="Genomic_DNA"/>
</dbReference>
<keyword evidence="3" id="KW-1185">Reference proteome</keyword>
<evidence type="ECO:0000313" key="2">
    <source>
        <dbReference type="EMBL" id="CAI8011233.1"/>
    </source>
</evidence>
<reference evidence="2" key="1">
    <citation type="submission" date="2023-03" db="EMBL/GenBank/DDBJ databases">
        <authorList>
            <person name="Steffen K."/>
            <person name="Cardenas P."/>
        </authorList>
    </citation>
    <scope>NUCLEOTIDE SEQUENCE</scope>
</reference>
<gene>
    <name evidence="2" type="ORF">GBAR_LOCUS7285</name>
</gene>
<comment type="caution">
    <text evidence="2">The sequence shown here is derived from an EMBL/GenBank/DDBJ whole genome shotgun (WGS) entry which is preliminary data.</text>
</comment>
<organism evidence="2 3">
    <name type="scientific">Geodia barretti</name>
    <name type="common">Barrett's horny sponge</name>
    <dbReference type="NCBI Taxonomy" id="519541"/>
    <lineage>
        <taxon>Eukaryota</taxon>
        <taxon>Metazoa</taxon>
        <taxon>Porifera</taxon>
        <taxon>Demospongiae</taxon>
        <taxon>Heteroscleromorpha</taxon>
        <taxon>Tetractinellida</taxon>
        <taxon>Astrophorina</taxon>
        <taxon>Geodiidae</taxon>
        <taxon>Geodia</taxon>
    </lineage>
</organism>
<dbReference type="SUPFAM" id="SSF46565">
    <property type="entry name" value="Chaperone J-domain"/>
    <property type="match status" value="1"/>
</dbReference>
<name>A0AA35RGU0_GEOBA</name>
<proteinExistence type="predicted"/>
<dbReference type="SMART" id="SM00271">
    <property type="entry name" value="DnaJ"/>
    <property type="match status" value="1"/>
</dbReference>
<dbReference type="Pfam" id="PF00226">
    <property type="entry name" value="DnaJ"/>
    <property type="match status" value="1"/>
</dbReference>
<dbReference type="PROSITE" id="PS50076">
    <property type="entry name" value="DNAJ_2"/>
    <property type="match status" value="1"/>
</dbReference>